<evidence type="ECO:0000313" key="1">
    <source>
        <dbReference type="EMBL" id="KAA0587573.1"/>
    </source>
</evidence>
<dbReference type="OrthoDB" id="9803925at2"/>
<gene>
    <name evidence="1" type="ORF">FZ942_34140</name>
</gene>
<dbReference type="RefSeq" id="WP_149235481.1">
    <property type="nucleotide sequence ID" value="NZ_JALJXJ010000001.1"/>
</dbReference>
<sequence length="228" mass="25560">MRLNSFSFPTNCSPSFRRAINDPVSKEPRWCEVIESPIYIVTDVELNGLVPGRHSMLSFGSVAVRPDGHRCGEFEAVLDTLDNATVDPNVMAFWQTQPEAYAAATRNPEAPTAVMGRFVDWVRQMPGDAIFAAHPLALDGPWIDFYMRTFASECLFEGSWRPNRLFKSAPLCLASFAAGRLGWPSWTCDVDQYPADWLGDHEHTHRAIDDARGYAHLLVTLMREISPA</sequence>
<dbReference type="SUPFAM" id="SSF53098">
    <property type="entry name" value="Ribonuclease H-like"/>
    <property type="match status" value="1"/>
</dbReference>
<name>A0A5A9FZ10_AZOLI</name>
<dbReference type="EMBL" id="VTTN01000029">
    <property type="protein sequence ID" value="KAA0587573.1"/>
    <property type="molecule type" value="Genomic_DNA"/>
</dbReference>
<keyword evidence="2" id="KW-1185">Reference proteome</keyword>
<dbReference type="InterPro" id="IPR036397">
    <property type="entry name" value="RNaseH_sf"/>
</dbReference>
<protein>
    <submittedName>
        <fullName evidence="1">DNA polymerase III subunit epsilon</fullName>
    </submittedName>
</protein>
<accession>A0A5A9FZ10</accession>
<dbReference type="AlphaFoldDB" id="A0A5A9FZ10"/>
<dbReference type="GO" id="GO:0006259">
    <property type="term" value="P:DNA metabolic process"/>
    <property type="evidence" value="ECO:0007669"/>
    <property type="project" value="UniProtKB-ARBA"/>
</dbReference>
<proteinExistence type="predicted"/>
<evidence type="ECO:0000313" key="2">
    <source>
        <dbReference type="Proteomes" id="UP000324927"/>
    </source>
</evidence>
<dbReference type="Proteomes" id="UP000324927">
    <property type="component" value="Unassembled WGS sequence"/>
</dbReference>
<reference evidence="1 2" key="1">
    <citation type="submission" date="2019-08" db="EMBL/GenBank/DDBJ databases">
        <authorList>
            <person name="Grouzdev D."/>
            <person name="Tikhonova E."/>
            <person name="Kravchenko I."/>
        </authorList>
    </citation>
    <scope>NUCLEOTIDE SEQUENCE [LARGE SCALE GENOMIC DNA]</scope>
    <source>
        <strain evidence="1 2">59b</strain>
    </source>
</reference>
<comment type="caution">
    <text evidence="1">The sequence shown here is derived from an EMBL/GenBank/DDBJ whole genome shotgun (WGS) entry which is preliminary data.</text>
</comment>
<dbReference type="GO" id="GO:0003676">
    <property type="term" value="F:nucleic acid binding"/>
    <property type="evidence" value="ECO:0007669"/>
    <property type="project" value="InterPro"/>
</dbReference>
<dbReference type="GO" id="GO:0004527">
    <property type="term" value="F:exonuclease activity"/>
    <property type="evidence" value="ECO:0007669"/>
    <property type="project" value="UniProtKB-ARBA"/>
</dbReference>
<organism evidence="1 2">
    <name type="scientific">Azospirillum lipoferum</name>
    <dbReference type="NCBI Taxonomy" id="193"/>
    <lineage>
        <taxon>Bacteria</taxon>
        <taxon>Pseudomonadati</taxon>
        <taxon>Pseudomonadota</taxon>
        <taxon>Alphaproteobacteria</taxon>
        <taxon>Rhodospirillales</taxon>
        <taxon>Azospirillaceae</taxon>
        <taxon>Azospirillum</taxon>
    </lineage>
</organism>
<dbReference type="Gene3D" id="3.30.420.10">
    <property type="entry name" value="Ribonuclease H-like superfamily/Ribonuclease H"/>
    <property type="match status" value="1"/>
</dbReference>
<dbReference type="InterPro" id="IPR012337">
    <property type="entry name" value="RNaseH-like_sf"/>
</dbReference>